<proteinExistence type="predicted"/>
<evidence type="ECO:0000313" key="1">
    <source>
        <dbReference type="EMBL" id="AGO48092.1"/>
    </source>
</evidence>
<accession>S0A0T0</accession>
<reference evidence="1 2" key="1">
    <citation type="journal article" date="2013" name="Proc. Natl. Acad. Sci. U.S.A.">
        <title>Twelve previously unknown phage genera are ubiquitous in global oceans.</title>
        <authorList>
            <person name="Holmfeldt K."/>
            <person name="Solonenko N."/>
            <person name="Shah M."/>
            <person name="Corrier K."/>
            <person name="Riemann L."/>
            <person name="Verberkmoes N.C."/>
            <person name="Sullivan M.B."/>
        </authorList>
    </citation>
    <scope>NUCLEOTIDE SEQUENCE [LARGE SCALE GENOMIC DNA]</scope>
    <source>
        <strain evidence="1">Phi38:1</strain>
    </source>
</reference>
<dbReference type="GeneID" id="16796850"/>
<dbReference type="RefSeq" id="YP_008241443.1">
    <property type="nucleotide sequence ID" value="NC_021796.1"/>
</dbReference>
<keyword evidence="2" id="KW-1185">Reference proteome</keyword>
<dbReference type="Proteomes" id="UP000014715">
    <property type="component" value="Segment"/>
</dbReference>
<evidence type="ECO:0000313" key="2">
    <source>
        <dbReference type="Proteomes" id="UP000014715"/>
    </source>
</evidence>
<name>S0A0T0_9CAUD</name>
<gene>
    <name evidence="1" type="ORF">Phi38:1_gp062</name>
</gene>
<dbReference type="KEGG" id="vg:16796850"/>
<sequence length="42" mass="5115">MQENFESWCKNMHKMAPKVRDKLFTELFTCTPRKILLPLYLI</sequence>
<reference evidence="2" key="2">
    <citation type="submission" date="2013-03" db="EMBL/GenBank/DDBJ databases">
        <title>The Cellulophaga phages: a novel, diverse, and globally ubiquitous model system.</title>
        <authorList>
            <person name="Holmfeldt K."/>
            <person name="Solonenko N."/>
            <person name="Shah M."/>
            <person name="Corrier K."/>
            <person name="Riemann L."/>
            <person name="VerBerkmoes N.C."/>
            <person name="Sullivan M.B."/>
        </authorList>
    </citation>
    <scope>NUCLEOTIDE SEQUENCE [LARGE SCALE GENOMIC DNA]</scope>
</reference>
<protein>
    <submittedName>
        <fullName evidence="1">Uncharacterized protein</fullName>
    </submittedName>
</protein>
<dbReference type="EMBL" id="KC821614">
    <property type="protein sequence ID" value="AGO48092.1"/>
    <property type="molecule type" value="Genomic_DNA"/>
</dbReference>
<organism evidence="1 2">
    <name type="scientific">Cellulophaga phage phi38:1</name>
    <dbReference type="NCBI Taxonomy" id="1327977"/>
    <lineage>
        <taxon>Viruses</taxon>
        <taxon>Duplodnaviria</taxon>
        <taxon>Heunggongvirae</taxon>
        <taxon>Uroviricota</taxon>
        <taxon>Caudoviricetes</taxon>
        <taxon>Pervagoviridae</taxon>
        <taxon>Callevirus</taxon>
        <taxon>Callevirus phi38una</taxon>
    </lineage>
</organism>